<evidence type="ECO:0000256" key="1">
    <source>
        <dbReference type="ARBA" id="ARBA00005336"/>
    </source>
</evidence>
<evidence type="ECO:0000313" key="6">
    <source>
        <dbReference type="Proteomes" id="UP001596435"/>
    </source>
</evidence>
<keyword evidence="3 5" id="KW-0326">Glycosidase</keyword>
<feature type="domain" description="Glycoside hydrolase family 3 N-terminal" evidence="4">
    <location>
        <begin position="36"/>
        <end position="325"/>
    </location>
</feature>
<dbReference type="SUPFAM" id="SSF51445">
    <property type="entry name" value="(Trans)glycosidases"/>
    <property type="match status" value="1"/>
</dbReference>
<sequence length="512" mass="53107">MRRPDPELLALADAVLQPGFVGTEAPDWIRRRLADGLGSVLLFARNVRDPEQAAALTGALRAENPHILIAVDEEGGDITRLEAATGSSYPGNLALGAVDDTDLTEAVARSIGAELRAAGIDLDYAPDADVNSNPRNPVIGTRSFGSDAELTARHVAAYVRGLQSSGVAACAKHFPGHGDTDVDSHLGLPRVDLDVAALAAHALPPFRAALTAGARAVMTGHLLVPAYDPDRPATVSERLLQGLLREELGFDGLVVSDAVEMAGVRAHYGLAGATVRALAAGVDLVCIGDGSTEEQVLALREAIADAVADGLLPAERLARAASRVREFGAWSRGLRAAATRTAPDRELGLAAARRAVRVSVHTRGALPLQGPAHLVEFGVPGTVVQGDGVPWGLGPALTGLLPGSTRTTLAADTPHDPAVESEVLRAARGRALVLVVRDAHRRPHLPEWTSALLTRRPDAVVVELGLPRAVPGGAAQVDTHGASRACALAAAEILAGRTATWPGPARPGRVQP</sequence>
<dbReference type="RefSeq" id="WP_380231110.1">
    <property type="nucleotide sequence ID" value="NZ_JBHSVH010000002.1"/>
</dbReference>
<keyword evidence="2 5" id="KW-0378">Hydrolase</keyword>
<evidence type="ECO:0000313" key="5">
    <source>
        <dbReference type="EMBL" id="MFC7180477.1"/>
    </source>
</evidence>
<dbReference type="Pfam" id="PF00933">
    <property type="entry name" value="Glyco_hydro_3"/>
    <property type="match status" value="1"/>
</dbReference>
<gene>
    <name evidence="5" type="ORF">ACFQMG_13020</name>
</gene>
<dbReference type="EC" id="3.2.1.-" evidence="5"/>
<accession>A0ABW2FWF5</accession>
<comment type="caution">
    <text evidence="5">The sequence shown here is derived from an EMBL/GenBank/DDBJ whole genome shotgun (WGS) entry which is preliminary data.</text>
</comment>
<dbReference type="PANTHER" id="PTHR30480">
    <property type="entry name" value="BETA-HEXOSAMINIDASE-RELATED"/>
    <property type="match status" value="1"/>
</dbReference>
<dbReference type="InterPro" id="IPR001764">
    <property type="entry name" value="Glyco_hydro_3_N"/>
</dbReference>
<evidence type="ECO:0000256" key="2">
    <source>
        <dbReference type="ARBA" id="ARBA00022801"/>
    </source>
</evidence>
<keyword evidence="6" id="KW-1185">Reference proteome</keyword>
<organism evidence="5 6">
    <name type="scientific">Kitasatospora paranensis</name>
    <dbReference type="NCBI Taxonomy" id="258053"/>
    <lineage>
        <taxon>Bacteria</taxon>
        <taxon>Bacillati</taxon>
        <taxon>Actinomycetota</taxon>
        <taxon>Actinomycetes</taxon>
        <taxon>Kitasatosporales</taxon>
        <taxon>Streptomycetaceae</taxon>
        <taxon>Kitasatospora</taxon>
    </lineage>
</organism>
<reference evidence="6" key="1">
    <citation type="journal article" date="2019" name="Int. J. Syst. Evol. Microbiol.">
        <title>The Global Catalogue of Microorganisms (GCM) 10K type strain sequencing project: providing services to taxonomists for standard genome sequencing and annotation.</title>
        <authorList>
            <consortium name="The Broad Institute Genomics Platform"/>
            <consortium name="The Broad Institute Genome Sequencing Center for Infectious Disease"/>
            <person name="Wu L."/>
            <person name="Ma J."/>
        </authorList>
    </citation>
    <scope>NUCLEOTIDE SEQUENCE [LARGE SCALE GENOMIC DNA]</scope>
    <source>
        <strain evidence="6">CGMCC 1.12859</strain>
    </source>
</reference>
<name>A0ABW2FWF5_9ACTN</name>
<dbReference type="InterPro" id="IPR036962">
    <property type="entry name" value="Glyco_hydro_3_N_sf"/>
</dbReference>
<proteinExistence type="inferred from homology"/>
<dbReference type="Gene3D" id="3.20.20.300">
    <property type="entry name" value="Glycoside hydrolase, family 3, N-terminal domain"/>
    <property type="match status" value="1"/>
</dbReference>
<evidence type="ECO:0000259" key="4">
    <source>
        <dbReference type="Pfam" id="PF00933"/>
    </source>
</evidence>
<dbReference type="GO" id="GO:0016798">
    <property type="term" value="F:hydrolase activity, acting on glycosyl bonds"/>
    <property type="evidence" value="ECO:0007669"/>
    <property type="project" value="UniProtKB-KW"/>
</dbReference>
<comment type="similarity">
    <text evidence="1">Belongs to the glycosyl hydrolase 3 family.</text>
</comment>
<protein>
    <submittedName>
        <fullName evidence="5">Glycoside hydrolase family 3 protein</fullName>
        <ecNumber evidence="5">3.2.1.-</ecNumber>
    </submittedName>
</protein>
<dbReference type="PANTHER" id="PTHR30480:SF16">
    <property type="entry name" value="GLYCOSIDE HYDROLASE FAMILY 3 DOMAIN PROTEIN"/>
    <property type="match status" value="1"/>
</dbReference>
<evidence type="ECO:0000256" key="3">
    <source>
        <dbReference type="ARBA" id="ARBA00023295"/>
    </source>
</evidence>
<dbReference type="InterPro" id="IPR050226">
    <property type="entry name" value="NagZ_Beta-hexosaminidase"/>
</dbReference>
<dbReference type="PRINTS" id="PR00133">
    <property type="entry name" value="GLHYDRLASE3"/>
</dbReference>
<dbReference type="Proteomes" id="UP001596435">
    <property type="component" value="Unassembled WGS sequence"/>
</dbReference>
<dbReference type="EMBL" id="JBHTAJ010000020">
    <property type="protein sequence ID" value="MFC7180477.1"/>
    <property type="molecule type" value="Genomic_DNA"/>
</dbReference>
<dbReference type="InterPro" id="IPR017853">
    <property type="entry name" value="GH"/>
</dbReference>